<dbReference type="Gene3D" id="3.40.1440.10">
    <property type="entry name" value="GIY-YIG endonuclease"/>
    <property type="match status" value="1"/>
</dbReference>
<protein>
    <submittedName>
        <fullName evidence="2">GIY-YIG nuclease superfamily protein</fullName>
    </submittedName>
</protein>
<dbReference type="InterPro" id="IPR000305">
    <property type="entry name" value="GIY-YIG_endonuc"/>
</dbReference>
<evidence type="ECO:0000313" key="2">
    <source>
        <dbReference type="EMBL" id="OIR06996.1"/>
    </source>
</evidence>
<dbReference type="PANTHER" id="PTHR34477:SF5">
    <property type="entry name" value="BSL5627 PROTEIN"/>
    <property type="match status" value="1"/>
</dbReference>
<reference evidence="2" key="1">
    <citation type="submission" date="2016-10" db="EMBL/GenBank/DDBJ databases">
        <title>Sequence of Gallionella enrichment culture.</title>
        <authorList>
            <person name="Poehlein A."/>
            <person name="Muehling M."/>
            <person name="Daniel R."/>
        </authorList>
    </citation>
    <scope>NUCLEOTIDE SEQUENCE</scope>
</reference>
<dbReference type="AlphaFoldDB" id="A0A1J5SZG6"/>
<dbReference type="EMBL" id="MLJW01000040">
    <property type="protein sequence ID" value="OIR06996.1"/>
    <property type="molecule type" value="Genomic_DNA"/>
</dbReference>
<dbReference type="PANTHER" id="PTHR34477">
    <property type="entry name" value="UPF0213 PROTEIN YHBQ"/>
    <property type="match status" value="1"/>
</dbReference>
<dbReference type="CDD" id="cd10448">
    <property type="entry name" value="GIY-YIG_unchar_3"/>
    <property type="match status" value="1"/>
</dbReference>
<dbReference type="Pfam" id="PF01541">
    <property type="entry name" value="GIY-YIG"/>
    <property type="match status" value="1"/>
</dbReference>
<organism evidence="2">
    <name type="scientific">mine drainage metagenome</name>
    <dbReference type="NCBI Taxonomy" id="410659"/>
    <lineage>
        <taxon>unclassified sequences</taxon>
        <taxon>metagenomes</taxon>
        <taxon>ecological metagenomes</taxon>
    </lineage>
</organism>
<dbReference type="SUPFAM" id="SSF82771">
    <property type="entry name" value="GIY-YIG endonuclease"/>
    <property type="match status" value="1"/>
</dbReference>
<sequence length="91" mass="11314">MTNINKTTLYVGVTSELRNRIWQHKNHHFKNGFTDKYNLELCVYYENHLMMIDAILREKEIKKWRREKKDALINSLNPDWNDLWEKEIKYW</sequence>
<comment type="caution">
    <text evidence="2">The sequence shown here is derived from an EMBL/GenBank/DDBJ whole genome shotgun (WGS) entry which is preliminary data.</text>
</comment>
<name>A0A1J5SZG6_9ZZZZ</name>
<dbReference type="InterPro" id="IPR035901">
    <property type="entry name" value="GIY-YIG_endonuc_sf"/>
</dbReference>
<gene>
    <name evidence="2" type="ORF">GALL_109030</name>
</gene>
<dbReference type="InterPro" id="IPR050190">
    <property type="entry name" value="UPF0213_domain"/>
</dbReference>
<dbReference type="PROSITE" id="PS50164">
    <property type="entry name" value="GIY_YIG"/>
    <property type="match status" value="1"/>
</dbReference>
<feature type="domain" description="GIY-YIG" evidence="1">
    <location>
        <begin position="1"/>
        <end position="71"/>
    </location>
</feature>
<proteinExistence type="predicted"/>
<accession>A0A1J5SZG6</accession>
<evidence type="ECO:0000259" key="1">
    <source>
        <dbReference type="PROSITE" id="PS50164"/>
    </source>
</evidence>